<dbReference type="InterPro" id="IPR035965">
    <property type="entry name" value="PAS-like_dom_sf"/>
</dbReference>
<dbReference type="OrthoDB" id="200505at2157"/>
<comment type="catalytic activity">
    <reaction evidence="1">
        <text>ATP + protein L-histidine = ADP + protein N-phospho-L-histidine.</text>
        <dbReference type="EC" id="2.7.13.3"/>
    </reaction>
</comment>
<dbReference type="PANTHER" id="PTHR44936">
    <property type="entry name" value="SENSOR PROTEIN CREC"/>
    <property type="match status" value="1"/>
</dbReference>
<dbReference type="GO" id="GO:0005524">
    <property type="term" value="F:ATP binding"/>
    <property type="evidence" value="ECO:0007669"/>
    <property type="project" value="UniProtKB-KW"/>
</dbReference>
<evidence type="ECO:0000259" key="8">
    <source>
        <dbReference type="PROSITE" id="PS50109"/>
    </source>
</evidence>
<evidence type="ECO:0000256" key="6">
    <source>
        <dbReference type="ARBA" id="ARBA00022840"/>
    </source>
</evidence>
<dbReference type="InterPro" id="IPR013656">
    <property type="entry name" value="PAS_4"/>
</dbReference>
<dbReference type="SUPFAM" id="SSF55874">
    <property type="entry name" value="ATPase domain of HSP90 chaperone/DNA topoisomerase II/histidine kinase"/>
    <property type="match status" value="1"/>
</dbReference>
<evidence type="ECO:0000256" key="5">
    <source>
        <dbReference type="ARBA" id="ARBA00022777"/>
    </source>
</evidence>
<gene>
    <name evidence="10" type="ORF">GRX01_13110</name>
</gene>
<evidence type="ECO:0000256" key="2">
    <source>
        <dbReference type="ARBA" id="ARBA00012438"/>
    </source>
</evidence>
<dbReference type="GO" id="GO:0004673">
    <property type="term" value="F:protein histidine kinase activity"/>
    <property type="evidence" value="ECO:0007669"/>
    <property type="project" value="UniProtKB-EC"/>
</dbReference>
<dbReference type="Proteomes" id="UP000437065">
    <property type="component" value="Unassembled WGS sequence"/>
</dbReference>
<keyword evidence="3" id="KW-0808">Transferase</keyword>
<dbReference type="Gene3D" id="3.30.565.10">
    <property type="entry name" value="Histidine kinase-like ATPase, C-terminal domain"/>
    <property type="match status" value="1"/>
</dbReference>
<dbReference type="InterPro" id="IPR036890">
    <property type="entry name" value="HATPase_C_sf"/>
</dbReference>
<dbReference type="RefSeq" id="WP_159668229.1">
    <property type="nucleotide sequence ID" value="NZ_WUUS01000008.1"/>
</dbReference>
<dbReference type="Gene3D" id="3.30.450.20">
    <property type="entry name" value="PAS domain"/>
    <property type="match status" value="1"/>
</dbReference>
<name>A0A6B0T0B3_9EURY</name>
<dbReference type="PANTHER" id="PTHR44936:SF10">
    <property type="entry name" value="SENSOR PROTEIN RSTB"/>
    <property type="match status" value="1"/>
</dbReference>
<evidence type="ECO:0000256" key="7">
    <source>
        <dbReference type="SAM" id="MobiDB-lite"/>
    </source>
</evidence>
<evidence type="ECO:0000256" key="3">
    <source>
        <dbReference type="ARBA" id="ARBA00022679"/>
    </source>
</evidence>
<keyword evidence="4" id="KW-0547">Nucleotide-binding</keyword>
<dbReference type="Pfam" id="PF08448">
    <property type="entry name" value="PAS_4"/>
    <property type="match status" value="1"/>
</dbReference>
<proteinExistence type="predicted"/>
<evidence type="ECO:0000313" key="10">
    <source>
        <dbReference type="EMBL" id="MXR42273.1"/>
    </source>
</evidence>
<organism evidence="10 11">
    <name type="scientific">Halobaculum saliterrae</name>
    <dbReference type="NCBI Taxonomy" id="2073113"/>
    <lineage>
        <taxon>Archaea</taxon>
        <taxon>Methanobacteriati</taxon>
        <taxon>Methanobacteriota</taxon>
        <taxon>Stenosarchaea group</taxon>
        <taxon>Halobacteria</taxon>
        <taxon>Halobacteriales</taxon>
        <taxon>Haloferacaceae</taxon>
        <taxon>Halobaculum</taxon>
    </lineage>
</organism>
<dbReference type="SUPFAM" id="SSF55785">
    <property type="entry name" value="PYP-like sensor domain (PAS domain)"/>
    <property type="match status" value="1"/>
</dbReference>
<evidence type="ECO:0000313" key="11">
    <source>
        <dbReference type="Proteomes" id="UP000437065"/>
    </source>
</evidence>
<sequence>MYVTPTDRALAILAVGFDDARPCSPGGLERALPESSSVTAVGSIAAALERDLDALDCVVAAFRLPDGTAADLQRRLSELEAPPPVVLVVDASGGSVPAAAVSTPFDEVVAAGCDDRDEPLPARVATAIATVVPDDEGPTVADGCPRDRRSLDAWKSTLFDRLLTDIPMHAFVKDRDARHVMVSEAAVDERIDRLGGDFLGRRDIDGLLPEAEARKSYEDDRRVIETGEAIVDKEEYYSSADRWFRTSKVPWTDGDGEVAGLIGVAQEITARKDRERQLEITHHVVRHTLRNKLNVIIGRCDRIRQGGRVAGNLERIADAARSLTDTVDNQQTILEMMLGEPEQAPTNLTDLVRHRIEAAEARRPDAAIDAVLENDVVGLATDSAGRAVDQLLRNALEHADGTPRLTVTLERADDEVRLCVRDGPPGIPPFEVEVLTGRRSIDHLNHTTGLGLWIVQWAMKHAGGEVSFDRTDDGGNAVTLRFPRPDEEVDLDQVADPAERDDVRGPADS</sequence>
<comment type="caution">
    <text evidence="10">The sequence shown here is derived from an EMBL/GenBank/DDBJ whole genome shotgun (WGS) entry which is preliminary data.</text>
</comment>
<keyword evidence="6" id="KW-0067">ATP-binding</keyword>
<evidence type="ECO:0000256" key="1">
    <source>
        <dbReference type="ARBA" id="ARBA00000085"/>
    </source>
</evidence>
<feature type="domain" description="Histidine kinase" evidence="8">
    <location>
        <begin position="284"/>
        <end position="486"/>
    </location>
</feature>
<dbReference type="InterPro" id="IPR005467">
    <property type="entry name" value="His_kinase_dom"/>
</dbReference>
<evidence type="ECO:0000256" key="4">
    <source>
        <dbReference type="ARBA" id="ARBA00022741"/>
    </source>
</evidence>
<feature type="domain" description="PAC" evidence="9">
    <location>
        <begin position="225"/>
        <end position="280"/>
    </location>
</feature>
<dbReference type="InterPro" id="IPR050980">
    <property type="entry name" value="2C_sensor_his_kinase"/>
</dbReference>
<feature type="compositionally biased region" description="Basic and acidic residues" evidence="7">
    <location>
        <begin position="497"/>
        <end position="509"/>
    </location>
</feature>
<dbReference type="InterPro" id="IPR003594">
    <property type="entry name" value="HATPase_dom"/>
</dbReference>
<keyword evidence="5" id="KW-0418">Kinase</keyword>
<keyword evidence="11" id="KW-1185">Reference proteome</keyword>
<dbReference type="PROSITE" id="PS50113">
    <property type="entry name" value="PAC"/>
    <property type="match status" value="1"/>
</dbReference>
<dbReference type="EC" id="2.7.13.3" evidence="2"/>
<dbReference type="EMBL" id="WUUS01000008">
    <property type="protein sequence ID" value="MXR42273.1"/>
    <property type="molecule type" value="Genomic_DNA"/>
</dbReference>
<dbReference type="PROSITE" id="PS50109">
    <property type="entry name" value="HIS_KIN"/>
    <property type="match status" value="1"/>
</dbReference>
<dbReference type="CDD" id="cd00075">
    <property type="entry name" value="HATPase"/>
    <property type="match status" value="1"/>
</dbReference>
<feature type="region of interest" description="Disordered" evidence="7">
    <location>
        <begin position="468"/>
        <end position="509"/>
    </location>
</feature>
<protein>
    <recommendedName>
        <fullName evidence="2">histidine kinase</fullName>
        <ecNumber evidence="2">2.7.13.3</ecNumber>
    </recommendedName>
</protein>
<reference evidence="10 11" key="1">
    <citation type="submission" date="2019-12" db="EMBL/GenBank/DDBJ databases">
        <title>Isolation and characterization of three novel carbon monoxide-oxidizing members of Halobacteria from salione crusts and soils.</title>
        <authorList>
            <person name="Myers M.R."/>
            <person name="King G.M."/>
        </authorList>
    </citation>
    <scope>NUCLEOTIDE SEQUENCE [LARGE SCALE GENOMIC DNA]</scope>
    <source>
        <strain evidence="10 11">WSA2</strain>
    </source>
</reference>
<dbReference type="InterPro" id="IPR000700">
    <property type="entry name" value="PAS-assoc_C"/>
</dbReference>
<accession>A0A6B0T0B3</accession>
<evidence type="ECO:0000259" key="9">
    <source>
        <dbReference type="PROSITE" id="PS50113"/>
    </source>
</evidence>
<dbReference type="AlphaFoldDB" id="A0A6B0T0B3"/>
<dbReference type="SMART" id="SM00387">
    <property type="entry name" value="HATPase_c"/>
    <property type="match status" value="1"/>
</dbReference>
<dbReference type="Pfam" id="PF02518">
    <property type="entry name" value="HATPase_c"/>
    <property type="match status" value="1"/>
</dbReference>